<comment type="caution">
    <text evidence="4">The sequence shown here is derived from an EMBL/GenBank/DDBJ whole genome shotgun (WGS) entry which is preliminary data.</text>
</comment>
<dbReference type="RefSeq" id="WP_076340507.1">
    <property type="nucleotide sequence ID" value="NZ_CAJTMI010000015.1"/>
</dbReference>
<dbReference type="GO" id="GO:0001681">
    <property type="term" value="F:sialate O-acetylesterase activity"/>
    <property type="evidence" value="ECO:0007669"/>
    <property type="project" value="InterPro"/>
</dbReference>
<protein>
    <recommendedName>
        <fullName evidence="3">Sialate O-acetylesterase domain-containing protein</fullName>
    </recommendedName>
</protein>
<reference evidence="4 5" key="1">
    <citation type="submission" date="2016-11" db="EMBL/GenBank/DDBJ databases">
        <title>Description of two novel members of the family Erysipelotrichaceae: Ileibacterium lipovorans gen. nov., sp. nov. and Dubosiella newyorkensis, gen. nov., sp. nov.</title>
        <authorList>
            <person name="Cox L.M."/>
            <person name="Sohn J."/>
            <person name="Tyrrell K.L."/>
            <person name="Citron D.M."/>
            <person name="Lawson P.A."/>
            <person name="Patel N.B."/>
            <person name="Iizumi T."/>
            <person name="Perez-Perez G.I."/>
            <person name="Goldstein E.J."/>
            <person name="Blaser M.J."/>
        </authorList>
    </citation>
    <scope>NUCLEOTIDE SEQUENCE [LARGE SCALE GENOMIC DNA]</scope>
    <source>
        <strain evidence="4 5">NYU-BL-A4</strain>
    </source>
</reference>
<dbReference type="InterPro" id="IPR005181">
    <property type="entry name" value="SASA"/>
</dbReference>
<keyword evidence="1" id="KW-0378">Hydrolase</keyword>
<sequence>MLKLDPIFSDHALIQHSVENTIKGWASPNETIHVVFHERSFQTISNKEGEWSIVLPPFLPIWSTECKVYTEREMIEIHDIAIGDLYLAAGQSNMEYILEDEANYPGSAKDMKPFRFLIVPPVEYIQNGQEVPSFEKMNWKNATIENIKTLSAVSFYAIQEIAKKTKIPLGIVGCYKGGTSASCWIDEEVLKHNAILKKEYYDTYWTDIKDQSEQEEDQKRNAYQEKLQDYTQKVEAYQKQYPDRSLSQLKHDLGHTPWPGPKGNKDFGRPSGLYHTMFSKIKDLSFKAVWWYQGEEDAKHADIYAILLGTLIDSWRIDLHDSLPFFLVQLPNYIETTYPETWPILREAQMKNARGKEDVEILCALDCGDDYNIHPIDKTKIGKRLGQLVLKTLYDFNELILFPILKRWKRVDQDIVLEFSNIEDGTILLEVDGFEHEYRIEEGKTVVPNAKLTISYAYKNNPKSLVMHNELPMFPFYLNVE</sequence>
<evidence type="ECO:0000259" key="3">
    <source>
        <dbReference type="Pfam" id="PF03629"/>
    </source>
</evidence>
<accession>A0A1U7NQ52</accession>
<dbReference type="PANTHER" id="PTHR22901">
    <property type="entry name" value="SIALATE O-ACETYLESTERASE"/>
    <property type="match status" value="1"/>
</dbReference>
<dbReference type="AlphaFoldDB" id="A0A1U7NQ52"/>
<dbReference type="OrthoDB" id="9795554at2"/>
<feature type="domain" description="Sialate O-acetylesterase" evidence="3">
    <location>
        <begin position="267"/>
        <end position="385"/>
    </location>
</feature>
<proteinExistence type="predicted"/>
<dbReference type="Pfam" id="PF03629">
    <property type="entry name" value="SASA"/>
    <property type="match status" value="1"/>
</dbReference>
<evidence type="ECO:0000256" key="1">
    <source>
        <dbReference type="ARBA" id="ARBA00022801"/>
    </source>
</evidence>
<evidence type="ECO:0000313" key="5">
    <source>
        <dbReference type="Proteomes" id="UP000186705"/>
    </source>
</evidence>
<dbReference type="EMBL" id="MPKA01000042">
    <property type="protein sequence ID" value="OLU47761.1"/>
    <property type="molecule type" value="Genomic_DNA"/>
</dbReference>
<keyword evidence="5" id="KW-1185">Reference proteome</keyword>
<dbReference type="Gene3D" id="3.40.50.1110">
    <property type="entry name" value="SGNH hydrolase"/>
    <property type="match status" value="1"/>
</dbReference>
<dbReference type="InterPro" id="IPR036514">
    <property type="entry name" value="SGNH_hydro_sf"/>
</dbReference>
<gene>
    <name evidence="4" type="ORF">BO225_01430</name>
</gene>
<dbReference type="GO" id="GO:0005975">
    <property type="term" value="P:carbohydrate metabolic process"/>
    <property type="evidence" value="ECO:0007669"/>
    <property type="project" value="TreeGrafter"/>
</dbReference>
<name>A0A1U7NQ52_9FIRM</name>
<dbReference type="GeneID" id="78274608"/>
<evidence type="ECO:0000256" key="2">
    <source>
        <dbReference type="SAM" id="Coils"/>
    </source>
</evidence>
<dbReference type="InterPro" id="IPR039329">
    <property type="entry name" value="SIAE"/>
</dbReference>
<dbReference type="SUPFAM" id="SSF52266">
    <property type="entry name" value="SGNH hydrolase"/>
    <property type="match status" value="1"/>
</dbReference>
<feature type="coiled-coil region" evidence="2">
    <location>
        <begin position="213"/>
        <end position="240"/>
    </location>
</feature>
<dbReference type="PANTHER" id="PTHR22901:SF0">
    <property type="entry name" value="SIALATE O-ACETYLESTERASE"/>
    <property type="match status" value="1"/>
</dbReference>
<dbReference type="Proteomes" id="UP000186705">
    <property type="component" value="Unassembled WGS sequence"/>
</dbReference>
<dbReference type="STRING" id="1862672.BO225_01430"/>
<evidence type="ECO:0000313" key="4">
    <source>
        <dbReference type="EMBL" id="OLU47761.1"/>
    </source>
</evidence>
<keyword evidence="2" id="KW-0175">Coiled coil</keyword>
<organism evidence="4 5">
    <name type="scientific">Dubosiella newyorkensis</name>
    <dbReference type="NCBI Taxonomy" id="1862672"/>
    <lineage>
        <taxon>Bacteria</taxon>
        <taxon>Bacillati</taxon>
        <taxon>Bacillota</taxon>
        <taxon>Erysipelotrichia</taxon>
        <taxon>Erysipelotrichales</taxon>
        <taxon>Erysipelotrichaceae</taxon>
        <taxon>Dubosiella</taxon>
    </lineage>
</organism>